<protein>
    <submittedName>
        <fullName evidence="1">Uncharacterized protein</fullName>
    </submittedName>
</protein>
<dbReference type="Pfam" id="PF19136">
    <property type="entry name" value="DUF5819"/>
    <property type="match status" value="1"/>
</dbReference>
<reference evidence="2" key="1">
    <citation type="submission" date="2017-04" db="EMBL/GenBank/DDBJ databases">
        <authorList>
            <person name="Varghese N."/>
            <person name="Submissions S."/>
        </authorList>
    </citation>
    <scope>NUCLEOTIDE SEQUENCE [LARGE SCALE GENOMIC DNA]</scope>
    <source>
        <strain evidence="2">RKEM611</strain>
    </source>
</reference>
<evidence type="ECO:0000313" key="2">
    <source>
        <dbReference type="Proteomes" id="UP000192907"/>
    </source>
</evidence>
<sequence>MKIRRLLFAGLATLLIHHLLMTALFLGPSNLVKQALASHVDAYMNPLFVQNWHLFSPNPGIRSVNLWVRCRGAEDWSDWQDPFAKLRTLAQTNPMSGETKLLYVYRYIPQSLFRLIESVVEQSKEAKEEISFQEAFDQILATPDYKKAEDMVLSLCYPHDKNRHAKQFEAQFKILKIAPPKYSERDLHKPIGDVFSLESPIIYQDIEGES</sequence>
<proteinExistence type="predicted"/>
<evidence type="ECO:0000313" key="1">
    <source>
        <dbReference type="EMBL" id="SMF16557.1"/>
    </source>
</evidence>
<dbReference type="RefSeq" id="WP_132318056.1">
    <property type="nucleotide sequence ID" value="NZ_FWZT01000006.1"/>
</dbReference>
<dbReference type="Proteomes" id="UP000192907">
    <property type="component" value="Unassembled WGS sequence"/>
</dbReference>
<dbReference type="STRING" id="1513793.SAMN06296036_10646"/>
<accession>A0A1Y6BM16</accession>
<dbReference type="InterPro" id="IPR043857">
    <property type="entry name" value="DUF5819"/>
</dbReference>
<gene>
    <name evidence="1" type="ORF">SAMN06296036_10646</name>
</gene>
<dbReference type="AlphaFoldDB" id="A0A1Y6BM16"/>
<name>A0A1Y6BM16_9BACT</name>
<dbReference type="EMBL" id="FWZT01000006">
    <property type="protein sequence ID" value="SMF16557.1"/>
    <property type="molecule type" value="Genomic_DNA"/>
</dbReference>
<organism evidence="1 2">
    <name type="scientific">Pseudobacteriovorax antillogorgiicola</name>
    <dbReference type="NCBI Taxonomy" id="1513793"/>
    <lineage>
        <taxon>Bacteria</taxon>
        <taxon>Pseudomonadati</taxon>
        <taxon>Bdellovibrionota</taxon>
        <taxon>Oligoflexia</taxon>
        <taxon>Oligoflexales</taxon>
        <taxon>Pseudobacteriovoracaceae</taxon>
        <taxon>Pseudobacteriovorax</taxon>
    </lineage>
</organism>
<dbReference type="OrthoDB" id="9342777at2"/>
<keyword evidence="2" id="KW-1185">Reference proteome</keyword>